<keyword evidence="2" id="KW-1185">Reference proteome</keyword>
<protein>
    <recommendedName>
        <fullName evidence="3">Rapunzel 4</fullName>
    </recommendedName>
</protein>
<dbReference type="EMBL" id="JAFJMO010000009">
    <property type="protein sequence ID" value="KAJ8267869.1"/>
    <property type="molecule type" value="Genomic_DNA"/>
</dbReference>
<dbReference type="PANTHER" id="PTHR40472">
    <property type="entry name" value="RICIN B-TYPE LECTIN DOMAIN-CONTAINING PROTEIN"/>
    <property type="match status" value="1"/>
</dbReference>
<accession>A0A9Q1DDQ4</accession>
<organism evidence="1 2">
    <name type="scientific">Conger conger</name>
    <name type="common">Conger eel</name>
    <name type="synonym">Muraena conger</name>
    <dbReference type="NCBI Taxonomy" id="82655"/>
    <lineage>
        <taxon>Eukaryota</taxon>
        <taxon>Metazoa</taxon>
        <taxon>Chordata</taxon>
        <taxon>Craniata</taxon>
        <taxon>Vertebrata</taxon>
        <taxon>Euteleostomi</taxon>
        <taxon>Actinopterygii</taxon>
        <taxon>Neopterygii</taxon>
        <taxon>Teleostei</taxon>
        <taxon>Anguilliformes</taxon>
        <taxon>Congridae</taxon>
        <taxon>Conger</taxon>
    </lineage>
</organism>
<evidence type="ECO:0000313" key="1">
    <source>
        <dbReference type="EMBL" id="KAJ8267869.1"/>
    </source>
</evidence>
<dbReference type="OrthoDB" id="9939466at2759"/>
<evidence type="ECO:0000313" key="2">
    <source>
        <dbReference type="Proteomes" id="UP001152803"/>
    </source>
</evidence>
<comment type="caution">
    <text evidence="1">The sequence shown here is derived from an EMBL/GenBank/DDBJ whole genome shotgun (WGS) entry which is preliminary data.</text>
</comment>
<dbReference type="PANTHER" id="PTHR40472:SF9">
    <property type="entry name" value="RAPUNZEL 4"/>
    <property type="match status" value="1"/>
</dbReference>
<gene>
    <name evidence="1" type="ORF">COCON_G00130410</name>
</gene>
<dbReference type="Proteomes" id="UP001152803">
    <property type="component" value="Unassembled WGS sequence"/>
</dbReference>
<proteinExistence type="predicted"/>
<sequence length="500" mass="56611">MADQLQKFIAEKKDLVDAVMDMFEKGAEVLASITGELFPIFSVVAPVVRLAMDNMESKEAEYMKKQFQKVRERLGVVSEEIRQVDQEIRKSGADVTYFSPEENLSKLRAPKMAGKLQKLIAEKKDQVETVMNMFEKGTEVLASNAGDLFPIFSIVAPVVQLAMDNVESKEAEFMKEQFQKVRNQLEVSEEIRQVDQEIKNSRMDAAYLYAERNLSNQFRKFMDILNAKPKFREVKKKLFLEQFSRNGGDKNLHTLYDAVMGGKSSGESVLEITLNYHEKSRRVMEDFCARLKNLFCIGLIALVGQAALKGAGEEEDVLKDWGERMKEVQGKMDAVIQDCINSYPQQAQIDTRKLVSDDEGAKTSKELADSILEALGRKYDWVRWSVRVYLPPSGMFSNKKDYNCAVGKSQFQVQESEGKLAVAVSYSASPEPLDKPEIQQRLAGQKKQTPKEVAQMLFEQVPVCSIHVISMDAKDLAFACNFADELHFWEGEVHVCVHSA</sequence>
<dbReference type="AlphaFoldDB" id="A0A9Q1DDQ4"/>
<reference evidence="1" key="1">
    <citation type="journal article" date="2023" name="Science">
        <title>Genome structures resolve the early diversification of teleost fishes.</title>
        <authorList>
            <person name="Parey E."/>
            <person name="Louis A."/>
            <person name="Montfort J."/>
            <person name="Bouchez O."/>
            <person name="Roques C."/>
            <person name="Iampietro C."/>
            <person name="Lluch J."/>
            <person name="Castinel A."/>
            <person name="Donnadieu C."/>
            <person name="Desvignes T."/>
            <person name="Floi Bucao C."/>
            <person name="Jouanno E."/>
            <person name="Wen M."/>
            <person name="Mejri S."/>
            <person name="Dirks R."/>
            <person name="Jansen H."/>
            <person name="Henkel C."/>
            <person name="Chen W.J."/>
            <person name="Zahm M."/>
            <person name="Cabau C."/>
            <person name="Klopp C."/>
            <person name="Thompson A.W."/>
            <person name="Robinson-Rechavi M."/>
            <person name="Braasch I."/>
            <person name="Lecointre G."/>
            <person name="Bobe J."/>
            <person name="Postlethwait J.H."/>
            <person name="Berthelot C."/>
            <person name="Roest Crollius H."/>
            <person name="Guiguen Y."/>
        </authorList>
    </citation>
    <scope>NUCLEOTIDE SEQUENCE</scope>
    <source>
        <strain evidence="1">Concon-B</strain>
    </source>
</reference>
<name>A0A9Q1DDQ4_CONCO</name>
<evidence type="ECO:0008006" key="3">
    <source>
        <dbReference type="Google" id="ProtNLM"/>
    </source>
</evidence>
<dbReference type="InterPro" id="IPR039051">
    <property type="entry name" value="SE-CTX-like"/>
</dbReference>